<evidence type="ECO:0000256" key="4">
    <source>
        <dbReference type="ARBA" id="ARBA00023015"/>
    </source>
</evidence>
<evidence type="ECO:0000256" key="5">
    <source>
        <dbReference type="ARBA" id="ARBA00023125"/>
    </source>
</evidence>
<evidence type="ECO:0000256" key="7">
    <source>
        <dbReference type="ARBA" id="ARBA00023242"/>
    </source>
</evidence>
<dbReference type="GO" id="GO:0008270">
    <property type="term" value="F:zinc ion binding"/>
    <property type="evidence" value="ECO:0007669"/>
    <property type="project" value="InterPro"/>
</dbReference>
<comment type="caution">
    <text evidence="10">The sequence shown here is derived from an EMBL/GenBank/DDBJ whole genome shotgun (WGS) entry which is preliminary data.</text>
</comment>
<dbReference type="GO" id="GO:0000981">
    <property type="term" value="F:DNA-binding transcription factor activity, RNA polymerase II-specific"/>
    <property type="evidence" value="ECO:0007669"/>
    <property type="project" value="InterPro"/>
</dbReference>
<feature type="domain" description="Zn(2)-C6 fungal-type" evidence="9">
    <location>
        <begin position="61"/>
        <end position="92"/>
    </location>
</feature>
<dbReference type="OrthoDB" id="2162761at2759"/>
<protein>
    <recommendedName>
        <fullName evidence="9">Zn(2)-C6 fungal-type domain-containing protein</fullName>
    </recommendedName>
</protein>
<proteinExistence type="predicted"/>
<dbReference type="CDD" id="cd00067">
    <property type="entry name" value="GAL4"/>
    <property type="match status" value="1"/>
</dbReference>
<dbReference type="Pfam" id="PF00172">
    <property type="entry name" value="Zn_clus"/>
    <property type="match status" value="1"/>
</dbReference>
<organism evidence="10 11">
    <name type="scientific">Cudoniella acicularis</name>
    <dbReference type="NCBI Taxonomy" id="354080"/>
    <lineage>
        <taxon>Eukaryota</taxon>
        <taxon>Fungi</taxon>
        <taxon>Dikarya</taxon>
        <taxon>Ascomycota</taxon>
        <taxon>Pezizomycotina</taxon>
        <taxon>Leotiomycetes</taxon>
        <taxon>Helotiales</taxon>
        <taxon>Tricladiaceae</taxon>
        <taxon>Cudoniella</taxon>
    </lineage>
</organism>
<dbReference type="Proteomes" id="UP000566819">
    <property type="component" value="Unassembled WGS sequence"/>
</dbReference>
<evidence type="ECO:0000256" key="8">
    <source>
        <dbReference type="SAM" id="MobiDB-lite"/>
    </source>
</evidence>
<dbReference type="GO" id="GO:0006351">
    <property type="term" value="P:DNA-templated transcription"/>
    <property type="evidence" value="ECO:0007669"/>
    <property type="project" value="InterPro"/>
</dbReference>
<dbReference type="InterPro" id="IPR036864">
    <property type="entry name" value="Zn2-C6_fun-type_DNA-bd_sf"/>
</dbReference>
<dbReference type="InterPro" id="IPR007219">
    <property type="entry name" value="XnlR_reg_dom"/>
</dbReference>
<dbReference type="InterPro" id="IPR001138">
    <property type="entry name" value="Zn2Cys6_DnaBD"/>
</dbReference>
<evidence type="ECO:0000259" key="9">
    <source>
        <dbReference type="PROSITE" id="PS50048"/>
    </source>
</evidence>
<dbReference type="AlphaFoldDB" id="A0A8H4QLD2"/>
<dbReference type="PROSITE" id="PS50048">
    <property type="entry name" value="ZN2_CY6_FUNGAL_2"/>
    <property type="match status" value="1"/>
</dbReference>
<evidence type="ECO:0000256" key="3">
    <source>
        <dbReference type="ARBA" id="ARBA00022833"/>
    </source>
</evidence>
<keyword evidence="6" id="KW-0804">Transcription</keyword>
<dbReference type="SMART" id="SM00066">
    <property type="entry name" value="GAL4"/>
    <property type="match status" value="1"/>
</dbReference>
<dbReference type="GO" id="GO:0003677">
    <property type="term" value="F:DNA binding"/>
    <property type="evidence" value="ECO:0007669"/>
    <property type="project" value="UniProtKB-KW"/>
</dbReference>
<dbReference type="InterPro" id="IPR051615">
    <property type="entry name" value="Transcr_Regulatory_Elem"/>
</dbReference>
<accession>A0A8H4QLD2</accession>
<name>A0A8H4QLD2_9HELO</name>
<keyword evidence="3" id="KW-0862">Zinc</keyword>
<keyword evidence="5" id="KW-0238">DNA-binding</keyword>
<gene>
    <name evidence="10" type="ORF">G7Y89_g15568</name>
</gene>
<dbReference type="CDD" id="cd12148">
    <property type="entry name" value="fungal_TF_MHR"/>
    <property type="match status" value="1"/>
</dbReference>
<sequence length="922" mass="102042">MTDVKDTESILMQTGGSASGDNAMSMNNGNGNGNGNGAPAKKKSRSSREAAAIKRRCVSTACIACRRRKSKCDGNTPSCAACSSVYGTECVYDPNSDHRRKGVYKEKIDSLKTRNSTLQTLVQAILNAAEDDVLNLVKQIRTCESLDDVADSILRQEQGLEDDDDELDDAAYTTSNLPTFETELSGKMGELRLENGSVRFLGGTSNLIYLEPTDEDDRLIGVDPYQQQDDPLTSWTTVTSDTEVIVHLINMYFTWHYPYFTTLSKSLFYRDFLLGKPVGTPKRTMYCSSLLVNAMLALGCHFTNSPKGCADPTDPTTKGDAFFAEAKRLIVENDEYEKPRLTTVQALCLMSVREAGCGREAKGWVYSGMSFRMAQDMGLNLDAGGMTNNKETLDEQEIDARRVTFWGCFLFDKCWSNYLGRLPQLPVSNITVPKYDVFPDEDADIWSPYTDNGIGQLHSQASRTRAVALQISGLCEISSDLLIFFYHPQHLERSVGRSQELKKLSELQTRLEAWRRELPKELEPKEGQLPNVLLMHMFFHLLYIHLFRPFLKYNPSTSPLPSHVSPRKLCTQAAASVSKLMRLYKRTYGLRQICNIAVYIVHSACTIHLLNLPEKTAKRDIVHGVKHLEEIAEDWLCARRTLSILSVLARKWKIDLPEEASTVFTRTDSRFGFFSTADVPSPKQELVVATPPSVAASPPQIQQTEPQQTKVQQQPAKSILNQNQLQKSLYSYLPDTNSFPAMNAVQRSPSNLQNSVSQGPLLKRDPASIGAGSVNMATEPVVSALPYARHQYSNHSASTSRSTLTPSNDLPRNNSGITSDSSGTMTRQVSPNAIFGGVEALVESQDWWLRDQASLVVGFDNWMNTGNAENASSGNNTAANASVNMASPELSNISGIGSGFYMPPNGKRSGDSYGDEDWSFTG</sequence>
<feature type="compositionally biased region" description="Polar residues" evidence="8">
    <location>
        <begin position="10"/>
        <end position="26"/>
    </location>
</feature>
<reference evidence="10 11" key="1">
    <citation type="submission" date="2020-03" db="EMBL/GenBank/DDBJ databases">
        <title>Draft Genome Sequence of Cudoniella acicularis.</title>
        <authorList>
            <person name="Buettner E."/>
            <person name="Kellner H."/>
        </authorList>
    </citation>
    <scope>NUCLEOTIDE SEQUENCE [LARGE SCALE GENOMIC DNA]</scope>
    <source>
        <strain evidence="10 11">DSM 108380</strain>
    </source>
</reference>
<evidence type="ECO:0000313" key="11">
    <source>
        <dbReference type="Proteomes" id="UP000566819"/>
    </source>
</evidence>
<dbReference type="GO" id="GO:0005634">
    <property type="term" value="C:nucleus"/>
    <property type="evidence" value="ECO:0007669"/>
    <property type="project" value="UniProtKB-SubCell"/>
</dbReference>
<feature type="region of interest" description="Disordered" evidence="8">
    <location>
        <begin position="1"/>
        <end position="49"/>
    </location>
</feature>
<evidence type="ECO:0000256" key="1">
    <source>
        <dbReference type="ARBA" id="ARBA00004123"/>
    </source>
</evidence>
<evidence type="ECO:0000256" key="2">
    <source>
        <dbReference type="ARBA" id="ARBA00022723"/>
    </source>
</evidence>
<dbReference type="EMBL" id="JAAMPI010002497">
    <property type="protein sequence ID" value="KAF4612805.1"/>
    <property type="molecule type" value="Genomic_DNA"/>
</dbReference>
<evidence type="ECO:0000256" key="6">
    <source>
        <dbReference type="ARBA" id="ARBA00023163"/>
    </source>
</evidence>
<dbReference type="PANTHER" id="PTHR31313:SF81">
    <property type="entry name" value="TY1 ENHANCER ACTIVATOR"/>
    <property type="match status" value="1"/>
</dbReference>
<dbReference type="PANTHER" id="PTHR31313">
    <property type="entry name" value="TY1 ENHANCER ACTIVATOR"/>
    <property type="match status" value="1"/>
</dbReference>
<evidence type="ECO:0000313" key="10">
    <source>
        <dbReference type="EMBL" id="KAF4612805.1"/>
    </source>
</evidence>
<keyword evidence="4" id="KW-0805">Transcription regulation</keyword>
<keyword evidence="11" id="KW-1185">Reference proteome</keyword>
<comment type="subcellular location">
    <subcellularLocation>
        <location evidence="1">Nucleus</location>
    </subcellularLocation>
</comment>
<feature type="region of interest" description="Disordered" evidence="8">
    <location>
        <begin position="685"/>
        <end position="716"/>
    </location>
</feature>
<keyword evidence="2" id="KW-0479">Metal-binding</keyword>
<dbReference type="SMART" id="SM00906">
    <property type="entry name" value="Fungal_trans"/>
    <property type="match status" value="1"/>
</dbReference>
<feature type="compositionally biased region" description="Low complexity" evidence="8">
    <location>
        <begin position="687"/>
        <end position="715"/>
    </location>
</feature>
<dbReference type="Gene3D" id="4.10.240.10">
    <property type="entry name" value="Zn(2)-C6 fungal-type DNA-binding domain"/>
    <property type="match status" value="1"/>
</dbReference>
<dbReference type="SUPFAM" id="SSF57701">
    <property type="entry name" value="Zn2/Cys6 DNA-binding domain"/>
    <property type="match status" value="1"/>
</dbReference>
<feature type="region of interest" description="Disordered" evidence="8">
    <location>
        <begin position="793"/>
        <end position="828"/>
    </location>
</feature>
<dbReference type="Pfam" id="PF04082">
    <property type="entry name" value="Fungal_trans"/>
    <property type="match status" value="1"/>
</dbReference>
<keyword evidence="7" id="KW-0539">Nucleus</keyword>
<dbReference type="PROSITE" id="PS00463">
    <property type="entry name" value="ZN2_CY6_FUNGAL_1"/>
    <property type="match status" value="1"/>
</dbReference>